<dbReference type="UniPathway" id="UPA00068">
    <property type="reaction ID" value="UER00106"/>
</dbReference>
<dbReference type="InterPro" id="IPR002813">
    <property type="entry name" value="Arg_biosynth_ArgJ"/>
</dbReference>
<dbReference type="PANTHER" id="PTHR23100:SF0">
    <property type="entry name" value="ARGININE BIOSYNTHESIS BIFUNCTIONAL PROTEIN ARGJ, MITOCHONDRIAL"/>
    <property type="match status" value="1"/>
</dbReference>
<dbReference type="InterPro" id="IPR016117">
    <property type="entry name" value="ArgJ-like_dom_sf"/>
</dbReference>
<dbReference type="AlphaFoldDB" id="A0A1G9WQB9"/>
<dbReference type="Gene3D" id="3.10.20.340">
    <property type="entry name" value="ArgJ beta chain, C-terminal domain"/>
    <property type="match status" value="1"/>
</dbReference>
<keyword evidence="10" id="KW-1185">Reference proteome</keyword>
<dbReference type="GO" id="GO:0005737">
    <property type="term" value="C:cytoplasm"/>
    <property type="evidence" value="ECO:0007669"/>
    <property type="project" value="UniProtKB-SubCell"/>
</dbReference>
<feature type="binding site" evidence="8">
    <location>
        <position position="157"/>
    </location>
    <ligand>
        <name>substrate</name>
    </ligand>
</feature>
<dbReference type="Proteomes" id="UP000183376">
    <property type="component" value="Chromosome I"/>
</dbReference>
<feature type="binding site" evidence="8">
    <location>
        <position position="179"/>
    </location>
    <ligand>
        <name>substrate</name>
    </ligand>
</feature>
<feature type="binding site" evidence="8">
    <location>
        <position position="190"/>
    </location>
    <ligand>
        <name>substrate</name>
    </ligand>
</feature>
<dbReference type="GO" id="GO:0006592">
    <property type="term" value="P:ornithine biosynthetic process"/>
    <property type="evidence" value="ECO:0007669"/>
    <property type="project" value="TreeGrafter"/>
</dbReference>
<dbReference type="NCBIfam" id="NF003802">
    <property type="entry name" value="PRK05388.1"/>
    <property type="match status" value="1"/>
</dbReference>
<feature type="site" description="Involved in the stabilization of negative charge on the oxyanion by the formation of the oxyanion hole" evidence="8">
    <location>
        <position position="118"/>
    </location>
</feature>
<comment type="function">
    <text evidence="8">Catalyzes two activities which are involved in the cyclic version of arginine biosynthesis: the synthesis of N-acetylglutamate from glutamate and acetyl-CoA as the acetyl donor, and of ornithine by transacetylation between N(2)-acetylornithine and glutamate.</text>
</comment>
<keyword evidence="7 8" id="KW-0012">Acyltransferase</keyword>
<dbReference type="Pfam" id="PF01960">
    <property type="entry name" value="ArgJ"/>
    <property type="match status" value="1"/>
</dbReference>
<feature type="active site" description="Nucleophile" evidence="8">
    <location>
        <position position="190"/>
    </location>
</feature>
<evidence type="ECO:0000256" key="8">
    <source>
        <dbReference type="HAMAP-Rule" id="MF_01106"/>
    </source>
</evidence>
<name>A0A1G9WQB9_ALLAB</name>
<dbReference type="GO" id="GO:0006526">
    <property type="term" value="P:L-arginine biosynthetic process"/>
    <property type="evidence" value="ECO:0007669"/>
    <property type="project" value="UniProtKB-UniRule"/>
</dbReference>
<comment type="pathway">
    <text evidence="8">Amino-acid biosynthesis; L-arginine biosynthesis; N(2)-acetyl-L-ornithine from L-glutamate: step 1/4.</text>
</comment>
<evidence type="ECO:0000256" key="4">
    <source>
        <dbReference type="ARBA" id="ARBA00022490"/>
    </source>
</evidence>
<evidence type="ECO:0000256" key="6">
    <source>
        <dbReference type="ARBA" id="ARBA00022813"/>
    </source>
</evidence>
<dbReference type="FunFam" id="3.10.20.340:FF:000003">
    <property type="entry name" value="Arginine biosynthesis bifunctional protein ArgJ"/>
    <property type="match status" value="1"/>
</dbReference>
<dbReference type="EC" id="2.3.1.1" evidence="8"/>
<dbReference type="SUPFAM" id="SSF56266">
    <property type="entry name" value="DmpA/ArgJ-like"/>
    <property type="match status" value="1"/>
</dbReference>
<sequence>MTSSLPLRSAGVTAPAGFRAAGIHAGIKASGKKDLTLVVNDGPLDVASGVFTTNKVKAAPVLWSQQVLTQHRVRAVVLNSGCANACTGPEGFQDTHATAEKVAEVLDCGAGEVAVCSTGLIGERIPMDALLPGVDAVAAALASTNEAGVDAATAVMTTDSVPKYAELSHQGFSVGGFAKGAGMCAPNMATMLSVITTDAVIDAELADAALRAAVGTTFNRLTVDSSTSTNDTVLLLASGASGVTPTADEFTGVLTAVCRDLVLQLQADAEGVTKHVSVTVSGATDDADAERVARAVADDPLVKTAFFGSDPNWGRIAMAVGKADAAVDPDRLDITLNGVKVCAGGVRGEDRSLADLSGKEITVLVELGLGAGTATVLTTDLSHAYVEENSAYSS</sequence>
<dbReference type="Gene3D" id="3.60.70.12">
    <property type="entry name" value="L-amino peptidase D-ALA esterase/amidase"/>
    <property type="match status" value="1"/>
</dbReference>
<comment type="catalytic activity">
    <reaction evidence="8">
        <text>L-glutamate + acetyl-CoA = N-acetyl-L-glutamate + CoA + H(+)</text>
        <dbReference type="Rhea" id="RHEA:24292"/>
        <dbReference type="ChEBI" id="CHEBI:15378"/>
        <dbReference type="ChEBI" id="CHEBI:29985"/>
        <dbReference type="ChEBI" id="CHEBI:44337"/>
        <dbReference type="ChEBI" id="CHEBI:57287"/>
        <dbReference type="ChEBI" id="CHEBI:57288"/>
        <dbReference type="EC" id="2.3.1.1"/>
    </reaction>
</comment>
<evidence type="ECO:0000313" key="10">
    <source>
        <dbReference type="Proteomes" id="UP000183376"/>
    </source>
</evidence>
<feature type="binding site" evidence="8">
    <location>
        <position position="394"/>
    </location>
    <ligand>
        <name>substrate</name>
    </ligand>
</feature>
<proteinExistence type="inferred from homology"/>
<dbReference type="NCBIfam" id="TIGR00120">
    <property type="entry name" value="ArgJ"/>
    <property type="match status" value="1"/>
</dbReference>
<feature type="site" description="Involved in the stabilization of negative charge on the oxyanion by the formation of the oxyanion hole" evidence="8">
    <location>
        <position position="119"/>
    </location>
</feature>
<keyword evidence="6 8" id="KW-0068">Autocatalytic cleavage</keyword>
<evidence type="ECO:0000256" key="3">
    <source>
        <dbReference type="ARBA" id="ARBA00011475"/>
    </source>
</evidence>
<protein>
    <recommendedName>
        <fullName evidence="8">Arginine biosynthesis bifunctional protein ArgJ</fullName>
    </recommendedName>
    <domain>
        <recommendedName>
            <fullName evidence="8">Glutamate N-acetyltransferase</fullName>
            <ecNumber evidence="8">2.3.1.35</ecNumber>
        </recommendedName>
        <alternativeName>
            <fullName evidence="8">Ornithine acetyltransferase</fullName>
            <shortName evidence="8">OATase</shortName>
        </alternativeName>
        <alternativeName>
            <fullName evidence="8">Ornithine transacetylase</fullName>
        </alternativeName>
    </domain>
    <domain>
        <recommendedName>
            <fullName evidence="8">Amino-acid acetyltransferase</fullName>
            <ecNumber evidence="8">2.3.1.1</ecNumber>
        </recommendedName>
        <alternativeName>
            <fullName evidence="8">N-acetylglutamate synthase</fullName>
            <shortName evidence="8">AGSase</shortName>
        </alternativeName>
    </domain>
    <component>
        <recommendedName>
            <fullName evidence="8">Arginine biosynthesis bifunctional protein ArgJ alpha chain</fullName>
        </recommendedName>
    </component>
    <component>
        <recommendedName>
            <fullName evidence="8">Arginine biosynthesis bifunctional protein ArgJ beta chain</fullName>
        </recommendedName>
    </component>
</protein>
<evidence type="ECO:0000256" key="5">
    <source>
        <dbReference type="ARBA" id="ARBA00022679"/>
    </source>
</evidence>
<dbReference type="GO" id="GO:0004358">
    <property type="term" value="F:L-glutamate N-acetyltransferase activity, acting on acetyl-L-ornithine as donor"/>
    <property type="evidence" value="ECO:0007669"/>
    <property type="project" value="UniProtKB-UniRule"/>
</dbReference>
<reference evidence="9 10" key="1">
    <citation type="submission" date="2016-10" db="EMBL/GenBank/DDBJ databases">
        <authorList>
            <person name="de Groot N.N."/>
        </authorList>
    </citation>
    <scope>NUCLEOTIDE SEQUENCE [LARGE SCALE GENOMIC DNA]</scope>
    <source>
        <strain evidence="9 10">DSM 44149</strain>
    </source>
</reference>
<evidence type="ECO:0000313" key="9">
    <source>
        <dbReference type="EMBL" id="SDM86366.1"/>
    </source>
</evidence>
<dbReference type="GO" id="GO:0004042">
    <property type="term" value="F:L-glutamate N-acetyltransferase activity"/>
    <property type="evidence" value="ECO:0007669"/>
    <property type="project" value="UniProtKB-UniRule"/>
</dbReference>
<keyword evidence="8" id="KW-0028">Amino-acid biosynthesis</keyword>
<comment type="similarity">
    <text evidence="2 8">Belongs to the ArgJ family.</text>
</comment>
<comment type="subcellular location">
    <subcellularLocation>
        <location evidence="1 8">Cytoplasm</location>
    </subcellularLocation>
</comment>
<evidence type="ECO:0000256" key="7">
    <source>
        <dbReference type="ARBA" id="ARBA00023315"/>
    </source>
</evidence>
<evidence type="ECO:0000256" key="1">
    <source>
        <dbReference type="ARBA" id="ARBA00004496"/>
    </source>
</evidence>
<dbReference type="HAMAP" id="MF_01106">
    <property type="entry name" value="ArgJ"/>
    <property type="match status" value="1"/>
</dbReference>
<dbReference type="CDD" id="cd02152">
    <property type="entry name" value="OAT"/>
    <property type="match status" value="1"/>
</dbReference>
<dbReference type="RefSeq" id="WP_030431049.1">
    <property type="nucleotide sequence ID" value="NZ_JOEF01000016.1"/>
</dbReference>
<dbReference type="EC" id="2.3.1.35" evidence="8"/>
<feature type="chain" id="PRO_5023477318" description="Arginine biosynthesis bifunctional protein ArgJ alpha chain" evidence="8">
    <location>
        <begin position="1"/>
        <end position="189"/>
    </location>
</feature>
<evidence type="ECO:0000256" key="2">
    <source>
        <dbReference type="ARBA" id="ARBA00006774"/>
    </source>
</evidence>
<feature type="site" description="Cleavage; by autolysis" evidence="8">
    <location>
        <begin position="189"/>
        <end position="190"/>
    </location>
</feature>
<feature type="binding site" evidence="8">
    <location>
        <position position="389"/>
    </location>
    <ligand>
        <name>substrate</name>
    </ligand>
</feature>
<accession>A0A1G9WQB9</accession>
<comment type="catalytic activity">
    <reaction evidence="8">
        <text>N(2)-acetyl-L-ornithine + L-glutamate = N-acetyl-L-glutamate + L-ornithine</text>
        <dbReference type="Rhea" id="RHEA:15349"/>
        <dbReference type="ChEBI" id="CHEBI:29985"/>
        <dbReference type="ChEBI" id="CHEBI:44337"/>
        <dbReference type="ChEBI" id="CHEBI:46911"/>
        <dbReference type="ChEBI" id="CHEBI:57805"/>
        <dbReference type="EC" id="2.3.1.35"/>
    </reaction>
</comment>
<organism evidence="9 10">
    <name type="scientific">Allokutzneria albata</name>
    <name type="common">Kibdelosporangium albatum</name>
    <dbReference type="NCBI Taxonomy" id="211114"/>
    <lineage>
        <taxon>Bacteria</taxon>
        <taxon>Bacillati</taxon>
        <taxon>Actinomycetota</taxon>
        <taxon>Actinomycetes</taxon>
        <taxon>Pseudonocardiales</taxon>
        <taxon>Pseudonocardiaceae</taxon>
        <taxon>Allokutzneria</taxon>
    </lineage>
</organism>
<dbReference type="STRING" id="211114.SAMN04489726_3733"/>
<keyword evidence="5 8" id="KW-0808">Transferase</keyword>
<feature type="binding site" evidence="8">
    <location>
        <position position="270"/>
    </location>
    <ligand>
        <name>substrate</name>
    </ligand>
</feature>
<comment type="pathway">
    <text evidence="8">Amino-acid biosynthesis; L-arginine biosynthesis; L-ornithine and N-acetyl-L-glutamate from L-glutamate and N(2)-acetyl-L-ornithine (cyclic): step 1/1.</text>
</comment>
<dbReference type="PANTHER" id="PTHR23100">
    <property type="entry name" value="ARGININE BIOSYNTHESIS BIFUNCTIONAL PROTEIN ARGJ"/>
    <property type="match status" value="1"/>
</dbReference>
<dbReference type="EMBL" id="LT629701">
    <property type="protein sequence ID" value="SDM86366.1"/>
    <property type="molecule type" value="Genomic_DNA"/>
</dbReference>
<dbReference type="InterPro" id="IPR042195">
    <property type="entry name" value="ArgJ_beta_C"/>
</dbReference>
<keyword evidence="8" id="KW-0055">Arginine biosynthesis</keyword>
<dbReference type="eggNOG" id="COG1364">
    <property type="taxonomic scope" value="Bacteria"/>
</dbReference>
<comment type="subunit">
    <text evidence="3 8">Heterotetramer of two alpha and two beta chains.</text>
</comment>
<feature type="chain" id="PRO_5023477317" description="Arginine biosynthesis bifunctional protein ArgJ beta chain" evidence="8">
    <location>
        <begin position="190"/>
        <end position="394"/>
    </location>
</feature>
<keyword evidence="8" id="KW-0511">Multifunctional enzyme</keyword>
<gene>
    <name evidence="8" type="primary">argJ</name>
    <name evidence="9" type="ORF">SAMN04489726_3733</name>
</gene>
<keyword evidence="4 8" id="KW-0963">Cytoplasm</keyword>